<sequence length="963" mass="103786">MPRRAQPTAAASTSATAALAPPPPHPIARRLRRSWKFAAVCQFLFVFDEAFGMSGFETESLENDFAGPESEVIPDLMKRLLYTLTLDRKIELSNWQEHLRLQYLARDPEGNPFGTAEEPRGWDRLSLDDKITCLHNLCEWQLQDPERFRKLVKSEEDTTTWRVSPIGWDAEDNAYWLFDDNRIWIQRPAPPPPQPAAKARPPAKKGSKRARAEAAAAKRAAAAAKSTPSRSAAKKAATATPASGSRSSPRKRGRVSEVESDSGSPTPSKRGRGDHGKVLARQPPRRGTRTSARFSRGGEFGSSSDSELSDPPDDDQDAKPEEAEAAQDGAEEAEPAVAIEVEDVREEGEDAKAGTKAAAEVDDGVADAAQADDPEADEDGWIEFETIVITRADWLEFAARFAKSKDLNERNLHSFVNHDILPTVLAAFDEQDRQRALEAALANRKRSSRIALKESEREERERDREARARMEEKMARLRQEDEEKRAREEEEAKAQRSREDRIREREERIHAREREAEERAIREEIERERRERDREERKRRREEINANGGIPPPEEATATPEPAQRGTPSLGDAAAAAAEDDEEENWELNCEVCGKAGINPPDEGKEIVCCETCGVWQHVRCWNKFDRHVLGRKKNRDWANVDFYCTRCRPPPAGIPTPTPGMHPVPTPSGADTRIEPSRLPSAQPLPDPAAGAQTPTEGKPIVAAPTGASPAAAPLSRTAPVAVVEPKVTPSPSPVAAAESKVTPSPSQSPLPAGGAMLPPATSARPPAPAAAGSASPGTPSSNGRTSHPPDAAASIPPRSPSFSGPATSPKYARPAQSAGSFPIRHTPAKSPLSRPYDSALVPDSSGAFKVLEDGERNPPPASAIGLGLPQPQPQASVDPDAKATAASATQLPDATVAAAPSTEAPAVGSETLSISTPAAVKASLEAAQDDGRGAVQPESPRAPVATPRVDASAPSPAPPSQ</sequence>
<feature type="region of interest" description="Disordered" evidence="4">
    <location>
        <begin position="527"/>
        <end position="584"/>
    </location>
</feature>
<feature type="compositionally biased region" description="Acidic residues" evidence="4">
    <location>
        <begin position="360"/>
        <end position="379"/>
    </location>
</feature>
<proteinExistence type="predicted"/>
<organism evidence="6 7">
    <name type="scientific">Pseudozyma flocculosa PF-1</name>
    <dbReference type="NCBI Taxonomy" id="1277687"/>
    <lineage>
        <taxon>Eukaryota</taxon>
        <taxon>Fungi</taxon>
        <taxon>Dikarya</taxon>
        <taxon>Basidiomycota</taxon>
        <taxon>Ustilaginomycotina</taxon>
        <taxon>Ustilaginomycetes</taxon>
        <taxon>Ustilaginales</taxon>
        <taxon>Ustilaginaceae</taxon>
        <taxon>Pseudozyma</taxon>
    </lineage>
</organism>
<evidence type="ECO:0000256" key="1">
    <source>
        <dbReference type="ARBA" id="ARBA00022723"/>
    </source>
</evidence>
<feature type="compositionally biased region" description="Basic and acidic residues" evidence="4">
    <location>
        <begin position="527"/>
        <end position="544"/>
    </location>
</feature>
<evidence type="ECO:0000256" key="2">
    <source>
        <dbReference type="ARBA" id="ARBA00022771"/>
    </source>
</evidence>
<dbReference type="AlphaFoldDB" id="A0A061H1E7"/>
<dbReference type="SUPFAM" id="SSF57903">
    <property type="entry name" value="FYVE/PHD zinc finger"/>
    <property type="match status" value="1"/>
</dbReference>
<dbReference type="KEGG" id="pfp:PFL1_06336"/>
<dbReference type="GO" id="GO:0008270">
    <property type="term" value="F:zinc ion binding"/>
    <property type="evidence" value="ECO:0007669"/>
    <property type="project" value="UniProtKB-KW"/>
</dbReference>
<dbReference type="GeneID" id="19320414"/>
<feature type="compositionally biased region" description="Acidic residues" evidence="4">
    <location>
        <begin position="323"/>
        <end position="349"/>
    </location>
</feature>
<dbReference type="InterPro" id="IPR001965">
    <property type="entry name" value="Znf_PHD"/>
</dbReference>
<feature type="compositionally biased region" description="Acidic residues" evidence="4">
    <location>
        <begin position="307"/>
        <end position="316"/>
    </location>
</feature>
<dbReference type="InterPro" id="IPR013083">
    <property type="entry name" value="Znf_RING/FYVE/PHD"/>
</dbReference>
<evidence type="ECO:0000259" key="5">
    <source>
        <dbReference type="SMART" id="SM00249"/>
    </source>
</evidence>
<feature type="region of interest" description="Disordered" evidence="4">
    <location>
        <begin position="473"/>
        <end position="504"/>
    </location>
</feature>
<dbReference type="Gene3D" id="3.30.40.10">
    <property type="entry name" value="Zinc/RING finger domain, C3HC4 (zinc finger)"/>
    <property type="match status" value="1"/>
</dbReference>
<reference evidence="6 7" key="1">
    <citation type="journal article" date="2013" name="Plant Cell">
        <title>The transition from a phytopathogenic smut ancestor to an anamorphic biocontrol agent deciphered by comparative whole-genome analysis.</title>
        <authorList>
            <person name="Lefebvre F."/>
            <person name="Joly D.L."/>
            <person name="Labbe C."/>
            <person name="Teichmann B."/>
            <person name="Linning R."/>
            <person name="Belzile F."/>
            <person name="Bakkeren G."/>
            <person name="Belanger R.R."/>
        </authorList>
    </citation>
    <scope>NUCLEOTIDE SEQUENCE [LARGE SCALE GENOMIC DNA]</scope>
    <source>
        <strain evidence="6 7">PF-1</strain>
    </source>
</reference>
<name>A0A061H1E7_9BASI</name>
<dbReference type="HOGENOM" id="CLU_280475_0_0_1"/>
<dbReference type="OrthoDB" id="303107at2759"/>
<dbReference type="SMART" id="SM00249">
    <property type="entry name" value="PHD"/>
    <property type="match status" value="1"/>
</dbReference>
<dbReference type="RefSeq" id="XP_007882068.1">
    <property type="nucleotide sequence ID" value="XM_007883877.1"/>
</dbReference>
<feature type="region of interest" description="Disordered" evidence="4">
    <location>
        <begin position="653"/>
        <end position="714"/>
    </location>
</feature>
<feature type="region of interest" description="Disordered" evidence="4">
    <location>
        <begin position="185"/>
        <end position="379"/>
    </location>
</feature>
<keyword evidence="3" id="KW-0862">Zinc</keyword>
<feature type="compositionally biased region" description="Pro residues" evidence="4">
    <location>
        <begin position="653"/>
        <end position="667"/>
    </location>
</feature>
<dbReference type="PANTHER" id="PTHR14296">
    <property type="entry name" value="REMODELING AND SPACING FACTOR 1"/>
    <property type="match status" value="1"/>
</dbReference>
<feature type="domain" description="Zinc finger PHD-type" evidence="5">
    <location>
        <begin position="589"/>
        <end position="649"/>
    </location>
</feature>
<dbReference type="PANTHER" id="PTHR14296:SF3">
    <property type="entry name" value="DIKAR, ISOFORM F"/>
    <property type="match status" value="1"/>
</dbReference>
<dbReference type="InterPro" id="IPR019786">
    <property type="entry name" value="Zinc_finger_PHD-type_CS"/>
</dbReference>
<accession>A0A061H1E7</accession>
<dbReference type="GO" id="GO:0006355">
    <property type="term" value="P:regulation of DNA-templated transcription"/>
    <property type="evidence" value="ECO:0007669"/>
    <property type="project" value="InterPro"/>
</dbReference>
<evidence type="ECO:0000256" key="4">
    <source>
        <dbReference type="SAM" id="MobiDB-lite"/>
    </source>
</evidence>
<gene>
    <name evidence="6" type="ORF">PFL1_06336</name>
</gene>
<dbReference type="eggNOG" id="KOG1472">
    <property type="taxonomic scope" value="Eukaryota"/>
</dbReference>
<dbReference type="GO" id="GO:0031213">
    <property type="term" value="C:RSF complex"/>
    <property type="evidence" value="ECO:0007669"/>
    <property type="project" value="InterPro"/>
</dbReference>
<evidence type="ECO:0000313" key="7">
    <source>
        <dbReference type="Proteomes" id="UP000053664"/>
    </source>
</evidence>
<feature type="compositionally biased region" description="Low complexity" evidence="4">
    <location>
        <begin position="291"/>
        <end position="306"/>
    </location>
</feature>
<feature type="region of interest" description="Disordered" evidence="4">
    <location>
        <begin position="1"/>
        <end position="24"/>
    </location>
</feature>
<protein>
    <recommendedName>
        <fullName evidence="5">Zinc finger PHD-type domain-containing protein</fullName>
    </recommendedName>
</protein>
<dbReference type="InterPro" id="IPR011011">
    <property type="entry name" value="Znf_FYVE_PHD"/>
</dbReference>
<dbReference type="PROSITE" id="PS01359">
    <property type="entry name" value="ZF_PHD_1"/>
    <property type="match status" value="1"/>
</dbReference>
<feature type="compositionally biased region" description="Low complexity" evidence="4">
    <location>
        <begin position="1"/>
        <end position="19"/>
    </location>
</feature>
<feature type="compositionally biased region" description="Low complexity" evidence="4">
    <location>
        <begin position="751"/>
        <end position="783"/>
    </location>
</feature>
<feature type="compositionally biased region" description="Low complexity" evidence="4">
    <location>
        <begin position="704"/>
        <end position="714"/>
    </location>
</feature>
<dbReference type="EMBL" id="KE361647">
    <property type="protein sequence ID" value="EPQ26128.1"/>
    <property type="molecule type" value="Genomic_DNA"/>
</dbReference>
<evidence type="ECO:0000313" key="6">
    <source>
        <dbReference type="EMBL" id="EPQ26128.1"/>
    </source>
</evidence>
<dbReference type="Proteomes" id="UP000053664">
    <property type="component" value="Unassembled WGS sequence"/>
</dbReference>
<keyword evidence="1" id="KW-0479">Metal-binding</keyword>
<feature type="region of interest" description="Disordered" evidence="4">
    <location>
        <begin position="727"/>
        <end position="890"/>
    </location>
</feature>
<feature type="compositionally biased region" description="Low complexity" evidence="4">
    <location>
        <begin position="213"/>
        <end position="247"/>
    </location>
</feature>
<feature type="region of interest" description="Disordered" evidence="4">
    <location>
        <begin position="925"/>
        <end position="963"/>
    </location>
</feature>
<evidence type="ECO:0000256" key="3">
    <source>
        <dbReference type="ARBA" id="ARBA00022833"/>
    </source>
</evidence>
<keyword evidence="2" id="KW-0863">Zinc-finger</keyword>
<dbReference type="InterPro" id="IPR028938">
    <property type="entry name" value="Rsf1-like"/>
</dbReference>
<dbReference type="CDD" id="cd15489">
    <property type="entry name" value="PHD_SF"/>
    <property type="match status" value="1"/>
</dbReference>